<reference evidence="2" key="1">
    <citation type="journal article" date="2019" name="Sci. Rep.">
        <title>Draft genome of Tanacetum cinerariifolium, the natural source of mosquito coil.</title>
        <authorList>
            <person name="Yamashiro T."/>
            <person name="Shiraishi A."/>
            <person name="Satake H."/>
            <person name="Nakayama K."/>
        </authorList>
    </citation>
    <scope>NUCLEOTIDE SEQUENCE</scope>
</reference>
<gene>
    <name evidence="2" type="ORF">Tci_907575</name>
</gene>
<dbReference type="EMBL" id="BKCJ011460762">
    <property type="protein sequence ID" value="GFD35606.1"/>
    <property type="molecule type" value="Genomic_DNA"/>
</dbReference>
<accession>A0A699VQG3</accession>
<comment type="caution">
    <text evidence="2">The sequence shown here is derived from an EMBL/GenBank/DDBJ whole genome shotgun (WGS) entry which is preliminary data.</text>
</comment>
<feature type="compositionally biased region" description="Low complexity" evidence="1">
    <location>
        <begin position="1"/>
        <end position="14"/>
    </location>
</feature>
<feature type="region of interest" description="Disordered" evidence="1">
    <location>
        <begin position="1"/>
        <end position="25"/>
    </location>
</feature>
<evidence type="ECO:0000256" key="1">
    <source>
        <dbReference type="SAM" id="MobiDB-lite"/>
    </source>
</evidence>
<protein>
    <submittedName>
        <fullName evidence="2">Uncharacterized protein</fullName>
    </submittedName>
</protein>
<organism evidence="2">
    <name type="scientific">Tanacetum cinerariifolium</name>
    <name type="common">Dalmatian daisy</name>
    <name type="synonym">Chrysanthemum cinerariifolium</name>
    <dbReference type="NCBI Taxonomy" id="118510"/>
    <lineage>
        <taxon>Eukaryota</taxon>
        <taxon>Viridiplantae</taxon>
        <taxon>Streptophyta</taxon>
        <taxon>Embryophyta</taxon>
        <taxon>Tracheophyta</taxon>
        <taxon>Spermatophyta</taxon>
        <taxon>Magnoliopsida</taxon>
        <taxon>eudicotyledons</taxon>
        <taxon>Gunneridae</taxon>
        <taxon>Pentapetalae</taxon>
        <taxon>asterids</taxon>
        <taxon>campanulids</taxon>
        <taxon>Asterales</taxon>
        <taxon>Asteraceae</taxon>
        <taxon>Asteroideae</taxon>
        <taxon>Anthemideae</taxon>
        <taxon>Anthemidinae</taxon>
        <taxon>Tanacetum</taxon>
    </lineage>
</organism>
<feature type="non-terminal residue" evidence="2">
    <location>
        <position position="1"/>
    </location>
</feature>
<dbReference type="AlphaFoldDB" id="A0A699VQG3"/>
<proteinExistence type="predicted"/>
<evidence type="ECO:0000313" key="2">
    <source>
        <dbReference type="EMBL" id="GFD35606.1"/>
    </source>
</evidence>
<sequence length="65" mass="7077">QEHILSPPQAETAQPSPPPQQQPLQTVEISMTLLNTLGEIAELDADEDVILEEVDAEVTKDADVQ</sequence>
<name>A0A699VQG3_TANCI</name>